<evidence type="ECO:0000313" key="1">
    <source>
        <dbReference type="EMBL" id="OIQ84992.1"/>
    </source>
</evidence>
<dbReference type="AlphaFoldDB" id="A0A1J5QNL8"/>
<accession>A0A1J5QNL8</accession>
<reference evidence="1" key="1">
    <citation type="submission" date="2016-10" db="EMBL/GenBank/DDBJ databases">
        <title>Sequence of Gallionella enrichment culture.</title>
        <authorList>
            <person name="Poehlein A."/>
            <person name="Muehling M."/>
            <person name="Daniel R."/>
        </authorList>
    </citation>
    <scope>NUCLEOTIDE SEQUENCE</scope>
</reference>
<sequence length="171" mass="19351">MPGEAWIAAEAIAKQRQQPVDFADPSDRELVLSWLYNRLVRFQEKTQRYAARLDVGWDDDADERTGPAALARVLAAPDLFDPALQLPAVEEREQRLAWTAASYSEASAYGVLLDRFDWDARELAGHLLIVVGTLRRRLLRASTVVKRQPSLFDGVECIARDFVPTVRARRC</sequence>
<organism evidence="1">
    <name type="scientific">mine drainage metagenome</name>
    <dbReference type="NCBI Taxonomy" id="410659"/>
    <lineage>
        <taxon>unclassified sequences</taxon>
        <taxon>metagenomes</taxon>
        <taxon>ecological metagenomes</taxon>
    </lineage>
</organism>
<gene>
    <name evidence="1" type="ORF">GALL_331850</name>
</gene>
<name>A0A1J5QNL8_9ZZZZ</name>
<proteinExistence type="predicted"/>
<comment type="caution">
    <text evidence="1">The sequence shown here is derived from an EMBL/GenBank/DDBJ whole genome shotgun (WGS) entry which is preliminary data.</text>
</comment>
<protein>
    <submittedName>
        <fullName evidence="1">Uncharacterized protein</fullName>
    </submittedName>
</protein>
<dbReference type="EMBL" id="MLJW01000576">
    <property type="protein sequence ID" value="OIQ84992.1"/>
    <property type="molecule type" value="Genomic_DNA"/>
</dbReference>